<keyword evidence="1" id="KW-0560">Oxidoreductase</keyword>
<feature type="domain" description="FAD dependent oxidoreductase" evidence="4">
    <location>
        <begin position="5"/>
        <end position="57"/>
    </location>
</feature>
<evidence type="ECO:0000313" key="6">
    <source>
        <dbReference type="Proteomes" id="UP000053271"/>
    </source>
</evidence>
<sequence>MSDRTAVVGAGIAGLSTALLLSRAGLRTEVHERDPAAPDHPAEAAAHTRAGAPQSRHPHIFLGLFRRQLREHLPDVHDDLLRHGAEEVPLQSPGAGPDQVMIAARRGLVEWALSRALDRDGVPRRHGVTVRDLEVADGAVCGLRTDDAVHPARLVVDACGSRSQLARRYTTTVADVECGKVYNSRFYQLAEGVPRPPTRYGSVTVVDGLGFGAALFSHDNGSFSVDVGRLPEDGDLGDLRDTRAFERVLALFPDFRPWLRPGAGTPVSEVVPMAGLRNVLRALSPDAPRGYVPLGDALCVTDPTFGRGASLALAQAVILSQALAGAEDLPRAALRATRDTEAWLRPWFDDVVAQDTARTTLWRAAVADEPLEAVLAQLPPNPFMLLDAAPHDPELADAAGRYVSMLDTTLDTPDLRQRVARLVPVLMTAAPAAAPPPSRSEVLKALAGD</sequence>
<dbReference type="InterPro" id="IPR036188">
    <property type="entry name" value="FAD/NAD-bd_sf"/>
</dbReference>
<keyword evidence="2" id="KW-0503">Monooxygenase</keyword>
<organism evidence="5 6">
    <name type="scientific">Streptomyces longwoodensis</name>
    <dbReference type="NCBI Taxonomy" id="68231"/>
    <lineage>
        <taxon>Bacteria</taxon>
        <taxon>Bacillati</taxon>
        <taxon>Actinomycetota</taxon>
        <taxon>Actinomycetes</taxon>
        <taxon>Kitasatosporales</taxon>
        <taxon>Streptomycetaceae</taxon>
        <taxon>Streptomyces</taxon>
    </lineage>
</organism>
<dbReference type="AlphaFoldDB" id="A0A101QXR0"/>
<accession>A0A101QXR0</accession>
<dbReference type="EMBL" id="LMWS01000017">
    <property type="protein sequence ID" value="KUN37988.1"/>
    <property type="molecule type" value="Genomic_DNA"/>
</dbReference>
<dbReference type="GeneID" id="91425709"/>
<dbReference type="PRINTS" id="PR00420">
    <property type="entry name" value="RNGMNOXGNASE"/>
</dbReference>
<dbReference type="Gene3D" id="3.50.50.60">
    <property type="entry name" value="FAD/NAD(P)-binding domain"/>
    <property type="match status" value="1"/>
</dbReference>
<dbReference type="InterPro" id="IPR006076">
    <property type="entry name" value="FAD-dep_OxRdtase"/>
</dbReference>
<evidence type="ECO:0000256" key="2">
    <source>
        <dbReference type="ARBA" id="ARBA00023033"/>
    </source>
</evidence>
<comment type="caution">
    <text evidence="5">The sequence shown here is derived from an EMBL/GenBank/DDBJ whole genome shotgun (WGS) entry which is preliminary data.</text>
</comment>
<gene>
    <name evidence="5" type="ORF">AQJ30_13985</name>
</gene>
<keyword evidence="6" id="KW-1185">Reference proteome</keyword>
<feature type="compositionally biased region" description="Basic and acidic residues" evidence="3">
    <location>
        <begin position="31"/>
        <end position="42"/>
    </location>
</feature>
<name>A0A101QXR0_9ACTN</name>
<dbReference type="SUPFAM" id="SSF51905">
    <property type="entry name" value="FAD/NAD(P)-binding domain"/>
    <property type="match status" value="1"/>
</dbReference>
<dbReference type="GO" id="GO:0004497">
    <property type="term" value="F:monooxygenase activity"/>
    <property type="evidence" value="ECO:0007669"/>
    <property type="project" value="UniProtKB-KW"/>
</dbReference>
<dbReference type="InterPro" id="IPR050493">
    <property type="entry name" value="FAD-dep_Monooxygenase_BioMet"/>
</dbReference>
<evidence type="ECO:0000256" key="1">
    <source>
        <dbReference type="ARBA" id="ARBA00023002"/>
    </source>
</evidence>
<evidence type="ECO:0000256" key="3">
    <source>
        <dbReference type="SAM" id="MobiDB-lite"/>
    </source>
</evidence>
<dbReference type="PANTHER" id="PTHR13789">
    <property type="entry name" value="MONOOXYGENASE"/>
    <property type="match status" value="1"/>
</dbReference>
<reference evidence="5 6" key="1">
    <citation type="submission" date="2015-10" db="EMBL/GenBank/DDBJ databases">
        <title>Draft genome sequence of Streptomyces longwoodensis DSM 41677, type strain for the species Streptomyces longwoodensis.</title>
        <authorList>
            <person name="Ruckert C."/>
            <person name="Winkler A."/>
            <person name="Kalinowski J."/>
            <person name="Kampfer P."/>
            <person name="Glaeser S."/>
        </authorList>
    </citation>
    <scope>NUCLEOTIDE SEQUENCE [LARGE SCALE GENOMIC DNA]</scope>
    <source>
        <strain evidence="5 6">DSM 41677</strain>
    </source>
</reference>
<protein>
    <submittedName>
        <fullName evidence="5">FAD-dependent oxidoreductase</fullName>
    </submittedName>
</protein>
<dbReference type="RefSeq" id="WP_067233242.1">
    <property type="nucleotide sequence ID" value="NZ_KQ948552.1"/>
</dbReference>
<dbReference type="Pfam" id="PF01266">
    <property type="entry name" value="DAO"/>
    <property type="match status" value="1"/>
</dbReference>
<dbReference type="Proteomes" id="UP000053271">
    <property type="component" value="Unassembled WGS sequence"/>
</dbReference>
<evidence type="ECO:0000313" key="5">
    <source>
        <dbReference type="EMBL" id="KUN37988.1"/>
    </source>
</evidence>
<evidence type="ECO:0000259" key="4">
    <source>
        <dbReference type="Pfam" id="PF01266"/>
    </source>
</evidence>
<dbReference type="STRING" id="68231.AQJ30_13985"/>
<dbReference type="PANTHER" id="PTHR13789:SF309">
    <property type="entry name" value="PUTATIVE (AFU_ORTHOLOGUE AFUA_6G14510)-RELATED"/>
    <property type="match status" value="1"/>
</dbReference>
<feature type="region of interest" description="Disordered" evidence="3">
    <location>
        <begin position="31"/>
        <end position="54"/>
    </location>
</feature>
<proteinExistence type="predicted"/>